<evidence type="ECO:0000313" key="4">
    <source>
        <dbReference type="EMBL" id="CAL4086345.1"/>
    </source>
</evidence>
<gene>
    <name evidence="4" type="ORF">MNOR_LOCUS12977</name>
</gene>
<dbReference type="InterPro" id="IPR007701">
    <property type="entry name" value="Interferon-rel_develop_reg_N"/>
</dbReference>
<evidence type="ECO:0000313" key="5">
    <source>
        <dbReference type="Proteomes" id="UP001497623"/>
    </source>
</evidence>
<feature type="domain" description="Interferon-related developmental regulator N-terminal" evidence="3">
    <location>
        <begin position="78"/>
        <end position="367"/>
    </location>
</feature>
<dbReference type="SUPFAM" id="SSF48371">
    <property type="entry name" value="ARM repeat"/>
    <property type="match status" value="1"/>
</dbReference>
<organism evidence="4 5">
    <name type="scientific">Meganyctiphanes norvegica</name>
    <name type="common">Northern krill</name>
    <name type="synonym">Thysanopoda norvegica</name>
    <dbReference type="NCBI Taxonomy" id="48144"/>
    <lineage>
        <taxon>Eukaryota</taxon>
        <taxon>Metazoa</taxon>
        <taxon>Ecdysozoa</taxon>
        <taxon>Arthropoda</taxon>
        <taxon>Crustacea</taxon>
        <taxon>Multicrustacea</taxon>
        <taxon>Malacostraca</taxon>
        <taxon>Eumalacostraca</taxon>
        <taxon>Eucarida</taxon>
        <taxon>Euphausiacea</taxon>
        <taxon>Euphausiidae</taxon>
        <taxon>Meganyctiphanes</taxon>
    </lineage>
</organism>
<dbReference type="PANTHER" id="PTHR12354:SF1">
    <property type="entry name" value="INTERFERON-RELATED DEVELOPMENTAL REGULATOR 1"/>
    <property type="match status" value="1"/>
</dbReference>
<dbReference type="PANTHER" id="PTHR12354">
    <property type="entry name" value="INTERFERON-RELATED DEVELOPMENTAL REGULATOR"/>
    <property type="match status" value="1"/>
</dbReference>
<comment type="similarity">
    <text evidence="1">Belongs to the IFRD family.</text>
</comment>
<keyword evidence="5" id="KW-1185">Reference proteome</keyword>
<dbReference type="InterPro" id="IPR039777">
    <property type="entry name" value="IFRD"/>
</dbReference>
<evidence type="ECO:0000259" key="3">
    <source>
        <dbReference type="Pfam" id="PF05004"/>
    </source>
</evidence>
<dbReference type="EMBL" id="CAXKWB010007265">
    <property type="protein sequence ID" value="CAL4086345.1"/>
    <property type="molecule type" value="Genomic_DNA"/>
</dbReference>
<feature type="compositionally biased region" description="Basic and acidic residues" evidence="2">
    <location>
        <begin position="36"/>
        <end position="64"/>
    </location>
</feature>
<feature type="compositionally biased region" description="Acidic residues" evidence="2">
    <location>
        <begin position="67"/>
        <end position="78"/>
    </location>
</feature>
<dbReference type="InterPro" id="IPR016024">
    <property type="entry name" value="ARM-type_fold"/>
</dbReference>
<proteinExistence type="inferred from homology"/>
<name>A0AAV2QI62_MEGNR</name>
<accession>A0AAV2QI62</accession>
<dbReference type="Proteomes" id="UP001497623">
    <property type="component" value="Unassembled WGS sequence"/>
</dbReference>
<comment type="caution">
    <text evidence="4">The sequence shown here is derived from an EMBL/GenBank/DDBJ whole genome shotgun (WGS) entry which is preliminary data.</text>
</comment>
<reference evidence="4 5" key="1">
    <citation type="submission" date="2024-05" db="EMBL/GenBank/DDBJ databases">
        <authorList>
            <person name="Wallberg A."/>
        </authorList>
    </citation>
    <scope>NUCLEOTIDE SEQUENCE [LARGE SCALE GENOMIC DNA]</scope>
</reference>
<evidence type="ECO:0000256" key="1">
    <source>
        <dbReference type="ARBA" id="ARBA00008828"/>
    </source>
</evidence>
<dbReference type="Pfam" id="PF05004">
    <property type="entry name" value="IFRD"/>
    <property type="match status" value="1"/>
</dbReference>
<protein>
    <recommendedName>
        <fullName evidence="3">Interferon-related developmental regulator N-terminal domain-containing protein</fullName>
    </recommendedName>
</protein>
<evidence type="ECO:0000256" key="2">
    <source>
        <dbReference type="SAM" id="MobiDB-lite"/>
    </source>
</evidence>
<sequence>MSHQEKNQCKFYKDGKCFVRKDCLHIHPTEFTVLPKPDKKLPSKEVETKDDGSKELSSDSKELSGDVSEEYEDGEELSVNEKDSEKKKDECEDEALSETEVAEKEMRAAISRVLDNKSKCSSDVHYLANTLRERVLTPFLVDNLNDIMSIIVRSIRSGREADIVSGASLSTVVIISVATFKESERVYKSIHPIITEIISDPSSSPISKFECSTALAIGCFLSCNNVSELKNVCKTLQSLYVQSLPDENGKFPTNTVDTYQCHIAAIHNHCLLMTIMSPSYVFKNANELVEIMFTLLSCSYLGIRIAAGEAIALVYEIAREHNEDYSWNKGNELSQALKELATDSQKFRAKKDLKEQRCTFREVMRSINDREISDDKIQFGPMLQRQDFSLNTWKLKCQYQALRHSLVSGINTHLTFNIGLRNLYELGPPPEKIDGKTRFNMRRNIKNQNRINNIGKARTQSHNKVRANNLNKPVSFTNAEE</sequence>
<feature type="region of interest" description="Disordered" evidence="2">
    <location>
        <begin position="34"/>
        <end position="98"/>
    </location>
</feature>
<dbReference type="AlphaFoldDB" id="A0AAV2QI62"/>
<feature type="compositionally biased region" description="Basic and acidic residues" evidence="2">
    <location>
        <begin position="79"/>
        <end position="90"/>
    </location>
</feature>